<keyword evidence="9" id="KW-1185">Reference proteome</keyword>
<evidence type="ECO:0000256" key="5">
    <source>
        <dbReference type="ARBA" id="ARBA00023002"/>
    </source>
</evidence>
<dbReference type="InterPro" id="IPR051205">
    <property type="entry name" value="UbiH/COQ6_monooxygenase"/>
</dbReference>
<keyword evidence="3" id="KW-0285">Flavoprotein</keyword>
<dbReference type="GO" id="GO:0110142">
    <property type="term" value="C:ubiquinone biosynthesis complex"/>
    <property type="evidence" value="ECO:0007669"/>
    <property type="project" value="UniProtKB-ARBA"/>
</dbReference>
<name>A0A1L9QQF6_9CYAN</name>
<organism evidence="8 9">
    <name type="scientific">Roseofilum reptotaenium AO1-A</name>
    <dbReference type="NCBI Taxonomy" id="1925591"/>
    <lineage>
        <taxon>Bacteria</taxon>
        <taxon>Bacillati</taxon>
        <taxon>Cyanobacteriota</taxon>
        <taxon>Cyanophyceae</taxon>
        <taxon>Desertifilales</taxon>
        <taxon>Desertifilaceae</taxon>
        <taxon>Roseofilum</taxon>
    </lineage>
</organism>
<dbReference type="NCBIfam" id="TIGR01988">
    <property type="entry name" value="Ubi-OHases"/>
    <property type="match status" value="1"/>
</dbReference>
<evidence type="ECO:0000313" key="9">
    <source>
        <dbReference type="Proteomes" id="UP000183940"/>
    </source>
</evidence>
<dbReference type="GO" id="GO:0004497">
    <property type="term" value="F:monooxygenase activity"/>
    <property type="evidence" value="ECO:0007669"/>
    <property type="project" value="UniProtKB-KW"/>
</dbReference>
<proteinExistence type="inferred from homology"/>
<keyword evidence="5" id="KW-0560">Oxidoreductase</keyword>
<dbReference type="STRING" id="1925591.BI308_13665"/>
<evidence type="ECO:0000256" key="4">
    <source>
        <dbReference type="ARBA" id="ARBA00022827"/>
    </source>
</evidence>
<dbReference type="AlphaFoldDB" id="A0A1L9QQF6"/>
<evidence type="ECO:0000256" key="1">
    <source>
        <dbReference type="ARBA" id="ARBA00001974"/>
    </source>
</evidence>
<keyword evidence="4" id="KW-0274">FAD</keyword>
<comment type="cofactor">
    <cofactor evidence="1">
        <name>FAD</name>
        <dbReference type="ChEBI" id="CHEBI:57692"/>
    </cofactor>
</comment>
<evidence type="ECO:0000256" key="3">
    <source>
        <dbReference type="ARBA" id="ARBA00022630"/>
    </source>
</evidence>
<dbReference type="PRINTS" id="PR00420">
    <property type="entry name" value="RNGMNOXGNASE"/>
</dbReference>
<dbReference type="Proteomes" id="UP000183940">
    <property type="component" value="Unassembled WGS sequence"/>
</dbReference>
<dbReference type="EMBL" id="MLAW01000023">
    <property type="protein sequence ID" value="OJJ24928.1"/>
    <property type="molecule type" value="Genomic_DNA"/>
</dbReference>
<comment type="caution">
    <text evidence="8">The sequence shown here is derived from an EMBL/GenBank/DDBJ whole genome shotgun (WGS) entry which is preliminary data.</text>
</comment>
<dbReference type="FunFam" id="3.50.50.60:FF:000021">
    <property type="entry name" value="Ubiquinone biosynthesis monooxygenase COQ6"/>
    <property type="match status" value="1"/>
</dbReference>
<gene>
    <name evidence="8" type="ORF">BI308_13665</name>
</gene>
<dbReference type="PANTHER" id="PTHR43876">
    <property type="entry name" value="UBIQUINONE BIOSYNTHESIS MONOOXYGENASE COQ6, MITOCHONDRIAL"/>
    <property type="match status" value="1"/>
</dbReference>
<dbReference type="InterPro" id="IPR002938">
    <property type="entry name" value="FAD-bd"/>
</dbReference>
<dbReference type="GO" id="GO:0071949">
    <property type="term" value="F:FAD binding"/>
    <property type="evidence" value="ECO:0007669"/>
    <property type="project" value="InterPro"/>
</dbReference>
<dbReference type="Gene3D" id="3.50.50.60">
    <property type="entry name" value="FAD/NAD(P)-binding domain"/>
    <property type="match status" value="2"/>
</dbReference>
<reference evidence="8" key="1">
    <citation type="submission" date="2016-10" db="EMBL/GenBank/DDBJ databases">
        <title>CRISPR-Cas defence system in Roseofilum reptotaenium: evidence of a bacteriophage-cyanobacterium arms race in the coral black band disease.</title>
        <authorList>
            <person name="Buerger P."/>
            <person name="Wood-Charlson E.M."/>
            <person name="Weynberg K.D."/>
            <person name="Willis B."/>
            <person name="Van Oppen M.J."/>
        </authorList>
    </citation>
    <scope>NUCLEOTIDE SEQUENCE [LARGE SCALE GENOMIC DNA]</scope>
    <source>
        <strain evidence="8">AO1-A</strain>
    </source>
</reference>
<evidence type="ECO:0000313" key="8">
    <source>
        <dbReference type="EMBL" id="OJJ24928.1"/>
    </source>
</evidence>
<dbReference type="PANTHER" id="PTHR43876:SF7">
    <property type="entry name" value="UBIQUINONE BIOSYNTHESIS MONOOXYGENASE COQ6, MITOCHONDRIAL"/>
    <property type="match status" value="1"/>
</dbReference>
<protein>
    <submittedName>
        <fullName evidence="8">2-octaprenyl-6-methoxyphenyl hydroxylase</fullName>
    </submittedName>
</protein>
<dbReference type="Pfam" id="PF01494">
    <property type="entry name" value="FAD_binding_3"/>
    <property type="match status" value="1"/>
</dbReference>
<accession>A0A1L9QQF6</accession>
<evidence type="ECO:0000256" key="2">
    <source>
        <dbReference type="ARBA" id="ARBA00005349"/>
    </source>
</evidence>
<evidence type="ECO:0000256" key="6">
    <source>
        <dbReference type="ARBA" id="ARBA00023033"/>
    </source>
</evidence>
<dbReference type="SUPFAM" id="SSF51905">
    <property type="entry name" value="FAD/NAD(P)-binding domain"/>
    <property type="match status" value="1"/>
</dbReference>
<dbReference type="InterPro" id="IPR010971">
    <property type="entry name" value="UbiH/COQ6"/>
</dbReference>
<sequence length="415" mass="46660">MTIAAPLTAQPTIHPHPTYKTDIAIVGAGIVGATLACALKDSGLNITLIEAQPQEKATSKRQAYALTLMSGKIFDRLGVWQEILPQIVTFNQIQISDANQWVVNLTPDDLGMDHLGYVGEHRVILTALQQQINQSNQIQWVCPGQVQEIKYFEDFAQVWVNSAEHSEPVVIESRLVVATDGAKSPIRQAAEISTQGWRYWQSCVATTIKTEKPHNNVAFERFWYTGPMGVLPLPGNRVQVVWTAPHEQAEALQQLNEAEFLRLLEYRTDGILGRLELDSPRLVFPVQLMQCDRYVGHRLALAGDAAHCCHPVGGQGLNLGIRDAAALAEIIKNSHTQNKDIGHLKNLKPYQQWRKPQNWMILGFTDFLDRTFSTDWFPVVWTRRLGLLFLQKFRIGRTLSLRLMTGLMGRAPETD</sequence>
<dbReference type="NCBIfam" id="NF005612">
    <property type="entry name" value="PRK07364.1"/>
    <property type="match status" value="1"/>
</dbReference>
<dbReference type="GO" id="GO:0006744">
    <property type="term" value="P:ubiquinone biosynthetic process"/>
    <property type="evidence" value="ECO:0007669"/>
    <property type="project" value="InterPro"/>
</dbReference>
<dbReference type="InterPro" id="IPR036188">
    <property type="entry name" value="FAD/NAD-bd_sf"/>
</dbReference>
<dbReference type="PROSITE" id="PS01304">
    <property type="entry name" value="UBIH"/>
    <property type="match status" value="1"/>
</dbReference>
<evidence type="ECO:0000259" key="7">
    <source>
        <dbReference type="Pfam" id="PF01494"/>
    </source>
</evidence>
<keyword evidence="6" id="KW-0503">Monooxygenase</keyword>
<comment type="similarity">
    <text evidence="2">Belongs to the UbiH/COQ6 family.</text>
</comment>
<feature type="domain" description="FAD-binding" evidence="7">
    <location>
        <begin position="20"/>
        <end position="336"/>
    </location>
</feature>
<dbReference type="GO" id="GO:0016705">
    <property type="term" value="F:oxidoreductase activity, acting on paired donors, with incorporation or reduction of molecular oxygen"/>
    <property type="evidence" value="ECO:0007669"/>
    <property type="project" value="InterPro"/>
</dbReference>
<dbReference type="InterPro" id="IPR018168">
    <property type="entry name" value="Ubi_Hdrlase_CS"/>
</dbReference>